<evidence type="ECO:0000259" key="1">
    <source>
        <dbReference type="PROSITE" id="PS50011"/>
    </source>
</evidence>
<sequence length="297" mass="34083">MKNSNVTIKMGDVTFDLREVHNFEWIQDEGRVFQVFSQQDSGNISFGVESADGTRKFIKYAGARTLEFNGEPGDAVNRLKKGIHLYEELSHLSLIKLLNHYPVGSGYAAVFEWFAGENLHPHETYPPPAKYTHPDSPYFRFRQLPVELRLQSLNDIFDFHVFVEQNNVVAVDFYDGSILYDFIHHKVRVCDIDMYQRKPFYNSMGRLWGSSRFMSPEEFERGAVIDSVTNVFNMGAIAFGLLGGELDRSVDRWDAGEALHKIAVKAVSPNRDERYKSVAEFVSFWREACHMSEGNIC</sequence>
<gene>
    <name evidence="2" type="ORF">SAMN05661091_1894</name>
</gene>
<dbReference type="STRING" id="1313296.SAMN05661091_1894"/>
<dbReference type="InterPro" id="IPR000719">
    <property type="entry name" value="Prot_kinase_dom"/>
</dbReference>
<dbReference type="Gene3D" id="1.10.510.10">
    <property type="entry name" value="Transferase(Phosphotransferase) domain 1"/>
    <property type="match status" value="1"/>
</dbReference>
<dbReference type="InterPro" id="IPR011009">
    <property type="entry name" value="Kinase-like_dom_sf"/>
</dbReference>
<dbReference type="PROSITE" id="PS50011">
    <property type="entry name" value="PROTEIN_KINASE_DOM"/>
    <property type="match status" value="1"/>
</dbReference>
<organism evidence="2 3">
    <name type="scientific">Paenibacillus uliginis N3/975</name>
    <dbReference type="NCBI Taxonomy" id="1313296"/>
    <lineage>
        <taxon>Bacteria</taxon>
        <taxon>Bacillati</taxon>
        <taxon>Bacillota</taxon>
        <taxon>Bacilli</taxon>
        <taxon>Bacillales</taxon>
        <taxon>Paenibacillaceae</taxon>
        <taxon>Paenibacillus</taxon>
    </lineage>
</organism>
<keyword evidence="2" id="KW-0808">Transferase</keyword>
<dbReference type="AlphaFoldDB" id="A0A1X7H753"/>
<dbReference type="GO" id="GO:0004674">
    <property type="term" value="F:protein serine/threonine kinase activity"/>
    <property type="evidence" value="ECO:0007669"/>
    <property type="project" value="UniProtKB-KW"/>
</dbReference>
<evidence type="ECO:0000313" key="3">
    <source>
        <dbReference type="Proteomes" id="UP000192940"/>
    </source>
</evidence>
<dbReference type="SUPFAM" id="SSF56112">
    <property type="entry name" value="Protein kinase-like (PK-like)"/>
    <property type="match status" value="1"/>
</dbReference>
<feature type="domain" description="Protein kinase" evidence="1">
    <location>
        <begin position="30"/>
        <end position="297"/>
    </location>
</feature>
<proteinExistence type="predicted"/>
<keyword evidence="2" id="KW-0418">Kinase</keyword>
<evidence type="ECO:0000313" key="2">
    <source>
        <dbReference type="EMBL" id="SMF80850.1"/>
    </source>
</evidence>
<dbReference type="GO" id="GO:0005524">
    <property type="term" value="F:ATP binding"/>
    <property type="evidence" value="ECO:0007669"/>
    <property type="project" value="InterPro"/>
</dbReference>
<dbReference type="Proteomes" id="UP000192940">
    <property type="component" value="Chromosome I"/>
</dbReference>
<dbReference type="RefSeq" id="WP_208918757.1">
    <property type="nucleotide sequence ID" value="NZ_LT840184.1"/>
</dbReference>
<reference evidence="3" key="1">
    <citation type="submission" date="2017-04" db="EMBL/GenBank/DDBJ databases">
        <authorList>
            <person name="Varghese N."/>
            <person name="Submissions S."/>
        </authorList>
    </citation>
    <scope>NUCLEOTIDE SEQUENCE [LARGE SCALE GENOMIC DNA]</scope>
    <source>
        <strain evidence="3">N3/975</strain>
    </source>
</reference>
<accession>A0A1X7H753</accession>
<keyword evidence="2" id="KW-0723">Serine/threonine-protein kinase</keyword>
<name>A0A1X7H753_9BACL</name>
<dbReference type="EMBL" id="LT840184">
    <property type="protein sequence ID" value="SMF80850.1"/>
    <property type="molecule type" value="Genomic_DNA"/>
</dbReference>
<protein>
    <submittedName>
        <fullName evidence="2">Serine/threonine protein kinase</fullName>
    </submittedName>
</protein>
<keyword evidence="3" id="KW-1185">Reference proteome</keyword>